<name>A0A8S5V5A3_9CAUD</name>
<accession>A0A8S5V5A3</accession>
<evidence type="ECO:0000313" key="1">
    <source>
        <dbReference type="EMBL" id="DAG01930.1"/>
    </source>
</evidence>
<reference evidence="1" key="1">
    <citation type="journal article" date="2021" name="Proc. Natl. Acad. Sci. U.S.A.">
        <title>A Catalog of Tens of Thousands of Viruses from Human Metagenomes Reveals Hidden Associations with Chronic Diseases.</title>
        <authorList>
            <person name="Tisza M.J."/>
            <person name="Buck C.B."/>
        </authorList>
    </citation>
    <scope>NUCLEOTIDE SEQUENCE</scope>
    <source>
        <strain evidence="1">CtYaH2</strain>
    </source>
</reference>
<protein>
    <submittedName>
        <fullName evidence="1">Uncharacterized protein</fullName>
    </submittedName>
</protein>
<dbReference type="EMBL" id="BK016199">
    <property type="protein sequence ID" value="DAG01930.1"/>
    <property type="molecule type" value="Genomic_DNA"/>
</dbReference>
<sequence length="31" mass="3580">MEVWGRKIKRNLPLAPSLRGNVATEKRTNDE</sequence>
<organism evidence="1">
    <name type="scientific">Siphoviridae sp. ctYaH2</name>
    <dbReference type="NCBI Taxonomy" id="2825549"/>
    <lineage>
        <taxon>Viruses</taxon>
        <taxon>Duplodnaviria</taxon>
        <taxon>Heunggongvirae</taxon>
        <taxon>Uroviricota</taxon>
        <taxon>Caudoviricetes</taxon>
    </lineage>
</organism>
<proteinExistence type="predicted"/>